<gene>
    <name evidence="2" type="ORF">OLC1_LOCUS14779</name>
</gene>
<dbReference type="CDD" id="cd06222">
    <property type="entry name" value="RNase_H_like"/>
    <property type="match status" value="1"/>
</dbReference>
<feature type="non-terminal residue" evidence="2">
    <location>
        <position position="199"/>
    </location>
</feature>
<protein>
    <submittedName>
        <fullName evidence="2">OLC1v1005362C1</fullName>
    </submittedName>
</protein>
<evidence type="ECO:0000256" key="1">
    <source>
        <dbReference type="SAM" id="MobiDB-lite"/>
    </source>
</evidence>
<keyword evidence="3" id="KW-1185">Reference proteome</keyword>
<dbReference type="EMBL" id="OX459122">
    <property type="protein sequence ID" value="CAI9106247.1"/>
    <property type="molecule type" value="Genomic_DNA"/>
</dbReference>
<dbReference type="AlphaFoldDB" id="A0AAV1DHC7"/>
<dbReference type="InterPro" id="IPR053151">
    <property type="entry name" value="RNase_H-like"/>
</dbReference>
<dbReference type="PANTHER" id="PTHR47723:SF13">
    <property type="entry name" value="PUTATIVE-RELATED"/>
    <property type="match status" value="1"/>
</dbReference>
<reference evidence="2" key="1">
    <citation type="submission" date="2023-03" db="EMBL/GenBank/DDBJ databases">
        <authorList>
            <person name="Julca I."/>
        </authorList>
    </citation>
    <scope>NUCLEOTIDE SEQUENCE</scope>
</reference>
<feature type="region of interest" description="Disordered" evidence="1">
    <location>
        <begin position="80"/>
        <end position="99"/>
    </location>
</feature>
<sequence length="199" mass="22491">EQIEWKLCDVKISMPLRIIPRNDDHYIIMVLHNLNITKIVYLASDDINDDRRLKPKLGVLKSSRRSNTIAMLNSCRPQMPANNQAVSKASNTSSRKTKPTTMLTGLHRHVHCKGAHLSIVVIIFRWAFSIFGSKAHIRILVWSPPPRGYTAENTYGTVKPNKKQTITGGVIRDHEGRWLGGFMQNIEICTPVVAELWGA</sequence>
<organism evidence="2 3">
    <name type="scientific">Oldenlandia corymbosa var. corymbosa</name>
    <dbReference type="NCBI Taxonomy" id="529605"/>
    <lineage>
        <taxon>Eukaryota</taxon>
        <taxon>Viridiplantae</taxon>
        <taxon>Streptophyta</taxon>
        <taxon>Embryophyta</taxon>
        <taxon>Tracheophyta</taxon>
        <taxon>Spermatophyta</taxon>
        <taxon>Magnoliopsida</taxon>
        <taxon>eudicotyledons</taxon>
        <taxon>Gunneridae</taxon>
        <taxon>Pentapetalae</taxon>
        <taxon>asterids</taxon>
        <taxon>lamiids</taxon>
        <taxon>Gentianales</taxon>
        <taxon>Rubiaceae</taxon>
        <taxon>Rubioideae</taxon>
        <taxon>Spermacoceae</taxon>
        <taxon>Hedyotis-Oldenlandia complex</taxon>
        <taxon>Oldenlandia</taxon>
    </lineage>
</organism>
<dbReference type="Proteomes" id="UP001161247">
    <property type="component" value="Chromosome 5"/>
</dbReference>
<dbReference type="PANTHER" id="PTHR47723">
    <property type="entry name" value="OS05G0353850 PROTEIN"/>
    <property type="match status" value="1"/>
</dbReference>
<accession>A0AAV1DHC7</accession>
<evidence type="ECO:0000313" key="2">
    <source>
        <dbReference type="EMBL" id="CAI9106247.1"/>
    </source>
</evidence>
<name>A0AAV1DHC7_OLDCO</name>
<dbReference type="InterPro" id="IPR044730">
    <property type="entry name" value="RNase_H-like_dom_plant"/>
</dbReference>
<evidence type="ECO:0000313" key="3">
    <source>
        <dbReference type="Proteomes" id="UP001161247"/>
    </source>
</evidence>
<proteinExistence type="predicted"/>